<dbReference type="EMBL" id="JANUCT010000006">
    <property type="protein sequence ID" value="MCS3903116.1"/>
    <property type="molecule type" value="Genomic_DNA"/>
</dbReference>
<dbReference type="InterPro" id="IPR008007">
    <property type="entry name" value="Peptidase_M42"/>
</dbReference>
<evidence type="ECO:0000256" key="1">
    <source>
        <dbReference type="ARBA" id="ARBA00006272"/>
    </source>
</evidence>
<dbReference type="CDD" id="cd05657">
    <property type="entry name" value="M42_glucanase_like"/>
    <property type="match status" value="1"/>
</dbReference>
<comment type="caution">
    <text evidence="9">The sequence shown here is derived from an EMBL/GenBank/DDBJ whole genome shotgun (WGS) entry which is preliminary data.</text>
</comment>
<evidence type="ECO:0000256" key="5">
    <source>
        <dbReference type="ARBA" id="ARBA00022801"/>
    </source>
</evidence>
<evidence type="ECO:0000313" key="10">
    <source>
        <dbReference type="Proteomes" id="UP001204445"/>
    </source>
</evidence>
<keyword evidence="5 9" id="KW-0378">Hydrolase</keyword>
<comment type="cofactor">
    <cofactor evidence="8">
        <name>a divalent metal cation</name>
        <dbReference type="ChEBI" id="CHEBI:60240"/>
    </cofactor>
    <text evidence="8">Binds 2 divalent metal cations per subunit.</text>
</comment>
<dbReference type="SUPFAM" id="SSF53187">
    <property type="entry name" value="Zn-dependent exopeptidases"/>
    <property type="match status" value="1"/>
</dbReference>
<feature type="binding site" evidence="8">
    <location>
        <position position="200"/>
    </location>
    <ligand>
        <name>Zn(2+)</name>
        <dbReference type="ChEBI" id="CHEBI:29105"/>
        <label>1</label>
    </ligand>
</feature>
<dbReference type="NCBIfam" id="TIGR03106">
    <property type="entry name" value="trio_M42_hydro"/>
    <property type="match status" value="1"/>
</dbReference>
<feature type="binding site" evidence="8">
    <location>
        <position position="235"/>
    </location>
    <ligand>
        <name>Zn(2+)</name>
        <dbReference type="ChEBI" id="CHEBI:29105"/>
        <label>2</label>
    </ligand>
</feature>
<dbReference type="Proteomes" id="UP001204445">
    <property type="component" value="Unassembled WGS sequence"/>
</dbReference>
<dbReference type="InterPro" id="IPR051464">
    <property type="entry name" value="Peptidase_M42_aminopept"/>
</dbReference>
<protein>
    <submittedName>
        <fullName evidence="9">Peptidase M42 family hydrolase</fullName>
    </submittedName>
</protein>
<dbReference type="AlphaFoldDB" id="A0AAE3L1F4"/>
<organism evidence="9 10">
    <name type="scientific">Methylohalomonas lacus</name>
    <dbReference type="NCBI Taxonomy" id="398773"/>
    <lineage>
        <taxon>Bacteria</taxon>
        <taxon>Pseudomonadati</taxon>
        <taxon>Pseudomonadota</taxon>
        <taxon>Gammaproteobacteria</taxon>
        <taxon>Methylohalomonadales</taxon>
        <taxon>Methylohalomonadaceae</taxon>
        <taxon>Methylohalomonas</taxon>
    </lineage>
</organism>
<keyword evidence="4 8" id="KW-0479">Metal-binding</keyword>
<dbReference type="Gene3D" id="2.40.30.40">
    <property type="entry name" value="Peptidase M42, domain 2"/>
    <property type="match status" value="1"/>
</dbReference>
<dbReference type="RefSeq" id="WP_407660045.1">
    <property type="nucleotide sequence ID" value="NZ_JANUCT010000006.1"/>
</dbReference>
<keyword evidence="3" id="KW-0645">Protease</keyword>
<evidence type="ECO:0000256" key="8">
    <source>
        <dbReference type="PIRSR" id="PIRSR001123-2"/>
    </source>
</evidence>
<evidence type="ECO:0000256" key="7">
    <source>
        <dbReference type="PIRSR" id="PIRSR001123-1"/>
    </source>
</evidence>
<dbReference type="GO" id="GO:0006508">
    <property type="term" value="P:proteolysis"/>
    <property type="evidence" value="ECO:0007669"/>
    <property type="project" value="UniProtKB-KW"/>
</dbReference>
<keyword evidence="10" id="KW-1185">Reference proteome</keyword>
<evidence type="ECO:0000256" key="4">
    <source>
        <dbReference type="ARBA" id="ARBA00022723"/>
    </source>
</evidence>
<feature type="binding site" evidence="8">
    <location>
        <position position="200"/>
    </location>
    <ligand>
        <name>Zn(2+)</name>
        <dbReference type="ChEBI" id="CHEBI:29105"/>
        <label>2</label>
    </ligand>
</feature>
<reference evidence="9" key="1">
    <citation type="submission" date="2022-08" db="EMBL/GenBank/DDBJ databases">
        <title>Genomic Encyclopedia of Type Strains, Phase III (KMG-III): the genomes of soil and plant-associated and newly described type strains.</title>
        <authorList>
            <person name="Whitman W."/>
        </authorList>
    </citation>
    <scope>NUCLEOTIDE SEQUENCE</scope>
    <source>
        <strain evidence="9">HMT 1</strain>
    </source>
</reference>
<dbReference type="InterPro" id="IPR023367">
    <property type="entry name" value="Peptidase_M42_dom2"/>
</dbReference>
<evidence type="ECO:0000256" key="3">
    <source>
        <dbReference type="ARBA" id="ARBA00022670"/>
    </source>
</evidence>
<sequence>MSEEQAKSATPIRKIDIDIEYVKKTLLELLAIPSPAGFTDEAVRYTCKQLEDFGLHYEITRRGCIRADMKGRIYSPDRAIVAHLDTIGAMVKGLKDNGRLEIVPVGTWSSRFAEGARVTIFSDETQYRGTVLPVKASGHTFDTEVDTLEVTWANVELRVDEQAFSKQDLVSLGINVGDYIAVDPQPDISDSGFINSRHLDDKAGVAVLLAVAKAVSEYKLHLPVDCHLLFTISEEVGSGASAVLHQDVAEMVSIDTGPVAPGQSTDEFGVTIGMQDSSGPFDYHLTHKLINLCKEHGINHKRDVFKYYRSDSASALEAGNDIRTSLLCFGADATHGYERCHIRSLQALGQLLCCYIQSEPTSKHDQYELGPLTGFSHLPVGDLQTED</sequence>
<dbReference type="Gene3D" id="3.40.630.10">
    <property type="entry name" value="Zn peptidases"/>
    <property type="match status" value="1"/>
</dbReference>
<dbReference type="GO" id="GO:0046872">
    <property type="term" value="F:metal ion binding"/>
    <property type="evidence" value="ECO:0007669"/>
    <property type="project" value="UniProtKB-UniRule"/>
</dbReference>
<evidence type="ECO:0000256" key="6">
    <source>
        <dbReference type="PIRNR" id="PIRNR001123"/>
    </source>
</evidence>
<proteinExistence type="inferred from homology"/>
<evidence type="ECO:0000256" key="2">
    <source>
        <dbReference type="ARBA" id="ARBA00022438"/>
    </source>
</evidence>
<dbReference type="PANTHER" id="PTHR32481">
    <property type="entry name" value="AMINOPEPTIDASE"/>
    <property type="match status" value="1"/>
</dbReference>
<dbReference type="PIRSF" id="PIRSF001123">
    <property type="entry name" value="PepA_GA"/>
    <property type="match status" value="1"/>
</dbReference>
<dbReference type="Pfam" id="PF05343">
    <property type="entry name" value="Peptidase_M42"/>
    <property type="match status" value="1"/>
</dbReference>
<dbReference type="SUPFAM" id="SSF101821">
    <property type="entry name" value="Aminopeptidase/glucanase lid domain"/>
    <property type="match status" value="1"/>
</dbReference>
<evidence type="ECO:0000313" key="9">
    <source>
        <dbReference type="EMBL" id="MCS3903116.1"/>
    </source>
</evidence>
<dbReference type="GO" id="GO:0004177">
    <property type="term" value="F:aminopeptidase activity"/>
    <property type="evidence" value="ECO:0007669"/>
    <property type="project" value="UniProtKB-UniRule"/>
</dbReference>
<dbReference type="PANTHER" id="PTHR32481:SF7">
    <property type="entry name" value="AMINOPEPTIDASE YHFE-RELATED"/>
    <property type="match status" value="1"/>
</dbReference>
<accession>A0AAE3L1F4</accession>
<feature type="binding site" evidence="8">
    <location>
        <position position="83"/>
    </location>
    <ligand>
        <name>Zn(2+)</name>
        <dbReference type="ChEBI" id="CHEBI:29105"/>
        <label>1</label>
    </ligand>
</feature>
<gene>
    <name evidence="9" type="ORF">J2T55_001133</name>
</gene>
<comment type="similarity">
    <text evidence="1 6">Belongs to the peptidase M42 family.</text>
</comment>
<keyword evidence="2" id="KW-0031">Aminopeptidase</keyword>
<feature type="binding site" evidence="8">
    <location>
        <position position="255"/>
    </location>
    <ligand>
        <name>Zn(2+)</name>
        <dbReference type="ChEBI" id="CHEBI:29105"/>
        <label>1</label>
    </ligand>
</feature>
<feature type="active site" description="Proton acceptor" evidence="7">
    <location>
        <position position="234"/>
    </location>
</feature>
<dbReference type="InterPro" id="IPR017537">
    <property type="entry name" value="Peptidase_M42_hydrolase"/>
</dbReference>
<feature type="binding site" evidence="8">
    <location>
        <position position="335"/>
    </location>
    <ligand>
        <name>Zn(2+)</name>
        <dbReference type="ChEBI" id="CHEBI:29105"/>
        <label>2</label>
    </ligand>
</feature>
<name>A0AAE3L1F4_9GAMM</name>